<reference evidence="2" key="3">
    <citation type="submission" date="2021-05" db="UniProtKB">
        <authorList>
            <consortium name="EnsemblPlants"/>
        </authorList>
    </citation>
    <scope>IDENTIFICATION</scope>
    <source>
        <strain evidence="2">cv. B73</strain>
    </source>
</reference>
<organism evidence="2 3">
    <name type="scientific">Zea mays</name>
    <name type="common">Maize</name>
    <dbReference type="NCBI Taxonomy" id="4577"/>
    <lineage>
        <taxon>Eukaryota</taxon>
        <taxon>Viridiplantae</taxon>
        <taxon>Streptophyta</taxon>
        <taxon>Embryophyta</taxon>
        <taxon>Tracheophyta</taxon>
        <taxon>Spermatophyta</taxon>
        <taxon>Magnoliopsida</taxon>
        <taxon>Liliopsida</taxon>
        <taxon>Poales</taxon>
        <taxon>Poaceae</taxon>
        <taxon>PACMAD clade</taxon>
        <taxon>Panicoideae</taxon>
        <taxon>Andropogonodae</taxon>
        <taxon>Andropogoneae</taxon>
        <taxon>Tripsacinae</taxon>
        <taxon>Zea</taxon>
    </lineage>
</organism>
<evidence type="ECO:0000313" key="3">
    <source>
        <dbReference type="Proteomes" id="UP000007305"/>
    </source>
</evidence>
<dbReference type="EnsemblPlants" id="Zm00001eb062400_T001">
    <property type="protein sequence ID" value="Zm00001eb062400_P001"/>
    <property type="gene ID" value="Zm00001eb062400"/>
</dbReference>
<accession>A0A804M6B8</accession>
<reference evidence="2" key="2">
    <citation type="submission" date="2019-07" db="EMBL/GenBank/DDBJ databases">
        <authorList>
            <person name="Seetharam A."/>
            <person name="Woodhouse M."/>
            <person name="Cannon E."/>
        </authorList>
    </citation>
    <scope>NUCLEOTIDE SEQUENCE [LARGE SCALE GENOMIC DNA]</scope>
    <source>
        <strain evidence="2">cv. B73</strain>
    </source>
</reference>
<name>A0A804M6B8_MAIZE</name>
<feature type="region of interest" description="Disordered" evidence="1">
    <location>
        <begin position="267"/>
        <end position="288"/>
    </location>
</feature>
<reference evidence="3" key="1">
    <citation type="submission" date="2015-12" db="EMBL/GenBank/DDBJ databases">
        <title>Update maize B73 reference genome by single molecule sequencing technologies.</title>
        <authorList>
            <consortium name="Maize Genome Sequencing Project"/>
            <person name="Ware D."/>
        </authorList>
    </citation>
    <scope>NUCLEOTIDE SEQUENCE [LARGE SCALE GENOMIC DNA]</scope>
    <source>
        <strain evidence="3">cv. B73</strain>
    </source>
</reference>
<dbReference type="Gramene" id="Zm00001eb062400_T001">
    <property type="protein sequence ID" value="Zm00001eb062400_P001"/>
    <property type="gene ID" value="Zm00001eb062400"/>
</dbReference>
<sequence length="288" mass="30820">MYAGTNAPSEDLIVAGEEELPVEQLVPRVRHAGEAPVRAVGVAPGVGALLGRRLHPLLLVGLRVRVPAVLGQPRDVDQPDGHPRRGQHLLRRAQHLLARAATVGRGGADRRRLVVAVAAALRVVVAPRPAVRVRRRSGDEEHPRLDGVHVALQPPDHLVQHQPDLDLVPGDPPEVGVEDEDVGALPEAGVPVHGRAADEAVVGGVHHGVVGVGLGQHRRPVELDGGVVVLRPEDAQRVHRLERLGAVGDGPVQEAEEGHVLPPVQRVTHEQHPLPPQHLQHQRRVEAA</sequence>
<evidence type="ECO:0000313" key="2">
    <source>
        <dbReference type="EnsemblPlants" id="Zm00001eb062400_P001"/>
    </source>
</evidence>
<protein>
    <submittedName>
        <fullName evidence="2">Uncharacterized protein</fullName>
    </submittedName>
</protein>
<evidence type="ECO:0000256" key="1">
    <source>
        <dbReference type="SAM" id="MobiDB-lite"/>
    </source>
</evidence>
<dbReference type="Proteomes" id="UP000007305">
    <property type="component" value="Chromosome 1"/>
</dbReference>
<dbReference type="AlphaFoldDB" id="A0A804M6B8"/>
<dbReference type="InParanoid" id="A0A804M6B8"/>
<dbReference type="FunCoup" id="A0A804M6B8">
    <property type="interactions" value="126"/>
</dbReference>
<keyword evidence="3" id="KW-1185">Reference proteome</keyword>
<proteinExistence type="predicted"/>